<keyword evidence="5" id="KW-1185">Reference proteome</keyword>
<evidence type="ECO:0000313" key="5">
    <source>
        <dbReference type="Proteomes" id="UP000195442"/>
    </source>
</evidence>
<protein>
    <submittedName>
        <fullName evidence="4">Putative membrane protein</fullName>
    </submittedName>
</protein>
<organism evidence="4 5">
    <name type="scientific">Crenothrix polyspora</name>
    <dbReference type="NCBI Taxonomy" id="360316"/>
    <lineage>
        <taxon>Bacteria</taxon>
        <taxon>Pseudomonadati</taxon>
        <taxon>Pseudomonadota</taxon>
        <taxon>Gammaproteobacteria</taxon>
        <taxon>Methylococcales</taxon>
        <taxon>Crenotrichaceae</taxon>
        <taxon>Crenothrix</taxon>
    </lineage>
</organism>
<evidence type="ECO:0000313" key="4">
    <source>
        <dbReference type="EMBL" id="SJM89436.1"/>
    </source>
</evidence>
<keyword evidence="2" id="KW-0472">Membrane</keyword>
<evidence type="ECO:0000256" key="2">
    <source>
        <dbReference type="SAM" id="Phobius"/>
    </source>
</evidence>
<sequence length="241" mass="26272">MTNFLSFQVHGNADHAGGSPAESVESLLIFITGLVDKQPLEIFAAVLPGVSSLQNIHPMLVHFPIAFLLGFFVLDVVGAFAFKPQWRSVASWFLYFGTISAVATVCAGILAASTVEHGDNVHDIMERHEHFGLIILGLACLLSFWRLKVKSLVCDVANSVFMMLSTALCVFLFLGADLGGLMVYKYGVAVEGVHQDSHDHNHSGASPSLDAHPLQEAVPVSEQEHGEDHTHRHEQTDNHDH</sequence>
<gene>
    <name evidence="4" type="ORF">CRENPOLYSF2_1160016</name>
</gene>
<dbReference type="OrthoDB" id="5574313at2"/>
<dbReference type="Proteomes" id="UP000195442">
    <property type="component" value="Unassembled WGS sequence"/>
</dbReference>
<feature type="transmembrane region" description="Helical" evidence="2">
    <location>
        <begin position="61"/>
        <end position="82"/>
    </location>
</feature>
<feature type="domain" description="DUF2231" evidence="3">
    <location>
        <begin position="55"/>
        <end position="191"/>
    </location>
</feature>
<keyword evidence="2" id="KW-1133">Transmembrane helix</keyword>
<dbReference type="InterPro" id="IPR019251">
    <property type="entry name" value="DUF2231_TM"/>
</dbReference>
<feature type="transmembrane region" description="Helical" evidence="2">
    <location>
        <begin position="130"/>
        <end position="147"/>
    </location>
</feature>
<name>A0A1R4GZN4_9GAMM</name>
<dbReference type="Pfam" id="PF09990">
    <property type="entry name" value="DUF2231"/>
    <property type="match status" value="1"/>
</dbReference>
<dbReference type="AlphaFoldDB" id="A0A1R4GZN4"/>
<feature type="region of interest" description="Disordered" evidence="1">
    <location>
        <begin position="219"/>
        <end position="241"/>
    </location>
</feature>
<accession>A0A1R4GZN4</accession>
<reference evidence="5" key="1">
    <citation type="submission" date="2017-02" db="EMBL/GenBank/DDBJ databases">
        <authorList>
            <person name="Daims H."/>
        </authorList>
    </citation>
    <scope>NUCLEOTIDE SEQUENCE [LARGE SCALE GENOMIC DNA]</scope>
</reference>
<dbReference type="EMBL" id="FUKJ01000020">
    <property type="protein sequence ID" value="SJM89436.1"/>
    <property type="molecule type" value="Genomic_DNA"/>
</dbReference>
<keyword evidence="2" id="KW-0812">Transmembrane</keyword>
<feature type="transmembrane region" description="Helical" evidence="2">
    <location>
        <begin position="89"/>
        <end position="110"/>
    </location>
</feature>
<dbReference type="RefSeq" id="WP_087145632.1">
    <property type="nucleotide sequence ID" value="NZ_FUKJ01000020.1"/>
</dbReference>
<feature type="transmembrane region" description="Helical" evidence="2">
    <location>
        <begin position="159"/>
        <end position="176"/>
    </location>
</feature>
<evidence type="ECO:0000259" key="3">
    <source>
        <dbReference type="Pfam" id="PF09990"/>
    </source>
</evidence>
<feature type="compositionally biased region" description="Basic and acidic residues" evidence="1">
    <location>
        <begin position="222"/>
        <end position="241"/>
    </location>
</feature>
<evidence type="ECO:0000256" key="1">
    <source>
        <dbReference type="SAM" id="MobiDB-lite"/>
    </source>
</evidence>
<proteinExistence type="predicted"/>